<dbReference type="PANTHER" id="PTHR43133:SF51">
    <property type="entry name" value="RNA POLYMERASE SIGMA FACTOR"/>
    <property type="match status" value="1"/>
</dbReference>
<keyword evidence="2" id="KW-0805">Transcription regulation</keyword>
<comment type="similarity">
    <text evidence="1">Belongs to the sigma-70 factor family. ECF subfamily.</text>
</comment>
<feature type="domain" description="RNA polymerase sigma-70 region 2" evidence="5">
    <location>
        <begin position="8"/>
        <end position="68"/>
    </location>
</feature>
<evidence type="ECO:0000256" key="2">
    <source>
        <dbReference type="ARBA" id="ARBA00023015"/>
    </source>
</evidence>
<dbReference type="EMBL" id="QRMS01000001">
    <property type="protein sequence ID" value="RHJ89814.1"/>
    <property type="molecule type" value="Genomic_DNA"/>
</dbReference>
<dbReference type="GO" id="GO:0006352">
    <property type="term" value="P:DNA-templated transcription initiation"/>
    <property type="evidence" value="ECO:0007669"/>
    <property type="project" value="InterPro"/>
</dbReference>
<dbReference type="SUPFAM" id="SSF88946">
    <property type="entry name" value="Sigma2 domain of RNA polymerase sigma factors"/>
    <property type="match status" value="1"/>
</dbReference>
<evidence type="ECO:0000259" key="5">
    <source>
        <dbReference type="Pfam" id="PF04542"/>
    </source>
</evidence>
<dbReference type="InterPro" id="IPR013324">
    <property type="entry name" value="RNA_pol_sigma_r3/r4-like"/>
</dbReference>
<dbReference type="STRING" id="1776384.GCA_900086585_03172"/>
<comment type="caution">
    <text evidence="7">The sequence shown here is derived from an EMBL/GenBank/DDBJ whole genome shotgun (WGS) entry which is preliminary data.</text>
</comment>
<dbReference type="InterPro" id="IPR007627">
    <property type="entry name" value="RNA_pol_sigma70_r2"/>
</dbReference>
<accession>A0A415E7Y5</accession>
<evidence type="ECO:0000313" key="7">
    <source>
        <dbReference type="EMBL" id="RHJ89814.1"/>
    </source>
</evidence>
<dbReference type="Pfam" id="PF04542">
    <property type="entry name" value="Sigma70_r2"/>
    <property type="match status" value="1"/>
</dbReference>
<keyword evidence="4" id="KW-0804">Transcription</keyword>
<dbReference type="SUPFAM" id="SSF88659">
    <property type="entry name" value="Sigma3 and sigma4 domains of RNA polymerase sigma factors"/>
    <property type="match status" value="1"/>
</dbReference>
<dbReference type="InterPro" id="IPR039425">
    <property type="entry name" value="RNA_pol_sigma-70-like"/>
</dbReference>
<evidence type="ECO:0000259" key="6">
    <source>
        <dbReference type="Pfam" id="PF08281"/>
    </source>
</evidence>
<dbReference type="InterPro" id="IPR013325">
    <property type="entry name" value="RNA_pol_sigma_r2"/>
</dbReference>
<evidence type="ECO:0000256" key="1">
    <source>
        <dbReference type="ARBA" id="ARBA00010641"/>
    </source>
</evidence>
<evidence type="ECO:0000256" key="3">
    <source>
        <dbReference type="ARBA" id="ARBA00023082"/>
    </source>
</evidence>
<dbReference type="InterPro" id="IPR036388">
    <property type="entry name" value="WH-like_DNA-bd_sf"/>
</dbReference>
<keyword evidence="3" id="KW-0731">Sigma factor</keyword>
<dbReference type="AlphaFoldDB" id="A0A415E7Y5"/>
<evidence type="ECO:0000313" key="8">
    <source>
        <dbReference type="Proteomes" id="UP000284841"/>
    </source>
</evidence>
<dbReference type="Proteomes" id="UP000284841">
    <property type="component" value="Unassembled WGS sequence"/>
</dbReference>
<sequence length="159" mass="19111">MRFDIDEIFERYKDHIFAIGFNYFKNSIDADDVVQEVFYKLYKSNKDFESEDHLRNWLIRVAINECKRVTLSSWFKKKEPLEDYAKTLVWNDPEESEVFLAVMNLPKKYRTVIHLYYYENYSIKEIAGLLGMSSTAVSTQLLRGRKKLKEKLLEVWKDE</sequence>
<dbReference type="PANTHER" id="PTHR43133">
    <property type="entry name" value="RNA POLYMERASE ECF-TYPE SIGMA FACTO"/>
    <property type="match status" value="1"/>
</dbReference>
<feature type="domain" description="RNA polymerase sigma factor 70 region 4 type 2" evidence="6">
    <location>
        <begin position="101"/>
        <end position="148"/>
    </location>
</feature>
<dbReference type="InterPro" id="IPR013249">
    <property type="entry name" value="RNA_pol_sigma70_r4_t2"/>
</dbReference>
<dbReference type="RefSeq" id="WP_118333842.1">
    <property type="nucleotide sequence ID" value="NZ_AP025567.1"/>
</dbReference>
<name>A0A415E7Y5_9FIRM</name>
<dbReference type="NCBIfam" id="TIGR02937">
    <property type="entry name" value="sigma70-ECF"/>
    <property type="match status" value="1"/>
</dbReference>
<dbReference type="Gene3D" id="1.10.1740.10">
    <property type="match status" value="1"/>
</dbReference>
<dbReference type="CDD" id="cd06171">
    <property type="entry name" value="Sigma70_r4"/>
    <property type="match status" value="1"/>
</dbReference>
<gene>
    <name evidence="7" type="ORF">DW099_04420</name>
</gene>
<proteinExistence type="inferred from homology"/>
<dbReference type="Pfam" id="PF08281">
    <property type="entry name" value="Sigma70_r4_2"/>
    <property type="match status" value="1"/>
</dbReference>
<organism evidence="7 8">
    <name type="scientific">Emergencia timonensis</name>
    <dbReference type="NCBI Taxonomy" id="1776384"/>
    <lineage>
        <taxon>Bacteria</taxon>
        <taxon>Bacillati</taxon>
        <taxon>Bacillota</taxon>
        <taxon>Clostridia</taxon>
        <taxon>Peptostreptococcales</taxon>
        <taxon>Anaerovoracaceae</taxon>
        <taxon>Emergencia</taxon>
    </lineage>
</organism>
<keyword evidence="8" id="KW-1185">Reference proteome</keyword>
<dbReference type="Gene3D" id="1.10.10.10">
    <property type="entry name" value="Winged helix-like DNA-binding domain superfamily/Winged helix DNA-binding domain"/>
    <property type="match status" value="1"/>
</dbReference>
<reference evidence="7 8" key="1">
    <citation type="submission" date="2018-08" db="EMBL/GenBank/DDBJ databases">
        <title>A genome reference for cultivated species of the human gut microbiota.</title>
        <authorList>
            <person name="Zou Y."/>
            <person name="Xue W."/>
            <person name="Luo G."/>
        </authorList>
    </citation>
    <scope>NUCLEOTIDE SEQUENCE [LARGE SCALE GENOMIC DNA]</scope>
    <source>
        <strain evidence="7 8">AM07-24</strain>
    </source>
</reference>
<protein>
    <submittedName>
        <fullName evidence="7">RNA polymerase subunit sigma</fullName>
    </submittedName>
</protein>
<dbReference type="GO" id="GO:0016987">
    <property type="term" value="F:sigma factor activity"/>
    <property type="evidence" value="ECO:0007669"/>
    <property type="project" value="UniProtKB-KW"/>
</dbReference>
<dbReference type="InterPro" id="IPR014284">
    <property type="entry name" value="RNA_pol_sigma-70_dom"/>
</dbReference>
<evidence type="ECO:0000256" key="4">
    <source>
        <dbReference type="ARBA" id="ARBA00023163"/>
    </source>
</evidence>
<dbReference type="GO" id="GO:0003677">
    <property type="term" value="F:DNA binding"/>
    <property type="evidence" value="ECO:0007669"/>
    <property type="project" value="InterPro"/>
</dbReference>
<dbReference type="OrthoDB" id="9795666at2"/>